<dbReference type="AlphaFoldDB" id="F7PG84"/>
<organism evidence="2 3">
    <name type="scientific">Halorhabdus tiamatea SARL4B</name>
    <dbReference type="NCBI Taxonomy" id="1033806"/>
    <lineage>
        <taxon>Archaea</taxon>
        <taxon>Methanobacteriati</taxon>
        <taxon>Methanobacteriota</taxon>
        <taxon>Stenosarchaea group</taxon>
        <taxon>Halobacteria</taxon>
        <taxon>Halobacteriales</taxon>
        <taxon>Haloarculaceae</taxon>
        <taxon>Halorhabdus</taxon>
    </lineage>
</organism>
<proteinExistence type="predicted"/>
<reference evidence="2 3" key="2">
    <citation type="journal article" date="2013" name="PLoS ONE">
        <title>INDIGO - INtegrated Data Warehouse of MIcrobial GenOmes with Examples from the Red Sea Extremophiles.</title>
        <authorList>
            <person name="Alam I."/>
            <person name="Antunes A."/>
            <person name="Kamau A.A."/>
            <person name="Ba Alawi W."/>
            <person name="Kalkatawi M."/>
            <person name="Stingl U."/>
            <person name="Bajic V.B."/>
        </authorList>
    </citation>
    <scope>NUCLEOTIDE SEQUENCE [LARGE SCALE GENOMIC DNA]</scope>
    <source>
        <strain evidence="2 3">SARL4B</strain>
    </source>
</reference>
<dbReference type="eggNOG" id="arCOG09032">
    <property type="taxonomic scope" value="Archaea"/>
</dbReference>
<dbReference type="Proteomes" id="UP000015381">
    <property type="component" value="Chromosome I"/>
</dbReference>
<evidence type="ECO:0000313" key="3">
    <source>
        <dbReference type="Proteomes" id="UP000003861"/>
    </source>
</evidence>
<dbReference type="KEGG" id="hti:HTIA_2524"/>
<dbReference type="EMBL" id="AFNT02000017">
    <property type="protein sequence ID" value="ERJ06316.1"/>
    <property type="molecule type" value="Genomic_DNA"/>
</dbReference>
<dbReference type="OrthoDB" id="340435at2157"/>
<keyword evidence="4" id="KW-1185">Reference proteome</keyword>
<reference evidence="2 3" key="1">
    <citation type="journal article" date="2011" name="J. Bacteriol.">
        <title>Genome sequence of Halorhabdus tiamatea, the first archaeon isolated from a deep-sea anoxic brine lake.</title>
        <authorList>
            <person name="Antunes A."/>
            <person name="Alam I."/>
            <person name="Bajic V.B."/>
            <person name="Stingl U."/>
        </authorList>
    </citation>
    <scope>NUCLEOTIDE SEQUENCE [LARGE SCALE GENOMIC DNA]</scope>
    <source>
        <strain evidence="2 3">SARL4B</strain>
    </source>
</reference>
<name>F7PG84_9EURY</name>
<dbReference type="Proteomes" id="UP000003861">
    <property type="component" value="Unassembled WGS sequence"/>
</dbReference>
<evidence type="ECO:0000313" key="2">
    <source>
        <dbReference type="EMBL" id="ERJ06316.1"/>
    </source>
</evidence>
<dbReference type="HOGENOM" id="CLU_143264_0_0_2"/>
<accession>F7PG84</accession>
<dbReference type="GeneID" id="23798936"/>
<evidence type="ECO:0000313" key="1">
    <source>
        <dbReference type="EMBL" id="CCQ34631.1"/>
    </source>
</evidence>
<dbReference type="EMBL" id="HF571520">
    <property type="protein sequence ID" value="CCQ34631.1"/>
    <property type="molecule type" value="Genomic_DNA"/>
</dbReference>
<sequence>MARYETIVENGTVYVASDGDRVEVGGVDAVLDLVGGPSWTIAYTPEEKERHPEMDTSDEGLTVDVVDMMAAMTHGEQFVRALATHPVEAPSDDPDAISPRLGLFAGKLLENLDSGLE</sequence>
<gene>
    <name evidence="2" type="ORF">HLRTI_001661</name>
    <name evidence="1" type="ORF">HTIA_2524</name>
</gene>
<protein>
    <submittedName>
        <fullName evidence="2">Uncharacterized protein</fullName>
    </submittedName>
</protein>
<evidence type="ECO:0000313" key="4">
    <source>
        <dbReference type="Proteomes" id="UP000015381"/>
    </source>
</evidence>
<reference evidence="1 4" key="3">
    <citation type="journal article" date="2014" name="Environ. Microbiol.">
        <title>Halorhabdus tiamatea: proteogenomics and glycosidase activity measurements identify the first cultivated euryarchaeon from a deep-sea anoxic brine lake as potential polysaccharide degrader.</title>
        <authorList>
            <person name="Werner J."/>
            <person name="Ferrer M."/>
            <person name="Michel G."/>
            <person name="Mann A.J."/>
            <person name="Huang S."/>
            <person name="Juarez S."/>
            <person name="Ciordia S."/>
            <person name="Albar J.P."/>
            <person name="Alcaide M."/>
            <person name="La Cono V."/>
            <person name="Yakimov M.M."/>
            <person name="Antunes A."/>
            <person name="Taborda M."/>
            <person name="Da Costa M.S."/>
            <person name="Amann R.I."/>
            <person name="Gloeckner F.O."/>
            <person name="Golyshina O.V."/>
            <person name="Golyshin P.N."/>
            <person name="Teeling H."/>
        </authorList>
    </citation>
    <scope>NUCLEOTIDE SEQUENCE [LARGE SCALE GENOMIC DNA]</scope>
    <source>
        <strain evidence="4">SARL4B</strain>
        <strain evidence="1">Type strain: SARL4B</strain>
    </source>
</reference>
<dbReference type="RefSeq" id="WP_008524059.1">
    <property type="nucleotide sequence ID" value="NC_021921.1"/>
</dbReference>